<evidence type="ECO:0000259" key="2">
    <source>
        <dbReference type="SMART" id="SM00867"/>
    </source>
</evidence>
<dbReference type="InterPro" id="IPR007372">
    <property type="entry name" value="Lipid/polyisoprenoid-bd_YceI"/>
</dbReference>
<organism evidence="3 4">
    <name type="scientific">Arcanobacterium canis</name>
    <dbReference type="NCBI Taxonomy" id="999183"/>
    <lineage>
        <taxon>Bacteria</taxon>
        <taxon>Bacillati</taxon>
        <taxon>Actinomycetota</taxon>
        <taxon>Actinomycetes</taxon>
        <taxon>Actinomycetales</taxon>
        <taxon>Actinomycetaceae</taxon>
        <taxon>Arcanobacterium</taxon>
    </lineage>
</organism>
<dbReference type="InterPro" id="IPR036761">
    <property type="entry name" value="TTHA0802/YceI-like_sf"/>
</dbReference>
<reference evidence="3 4" key="1">
    <citation type="submission" date="2023-03" db="EMBL/GenBank/DDBJ databases">
        <title>Complete genome of Arcanobacterium canis strain DSM 25104 isolated in 2010 from a canine otitis externa in Germany.</title>
        <authorList>
            <person name="Borowiak M."/>
            <person name="Kreitlow A."/>
            <person name="Malorny B."/>
            <person name="Laemmler C."/>
            <person name="Prenger-Berninghoff E."/>
            <person name="Ploetz M."/>
            <person name="Abdulmawjood A."/>
        </authorList>
    </citation>
    <scope>NUCLEOTIDE SEQUENCE [LARGE SCALE GENOMIC DNA]</scope>
    <source>
        <strain evidence="3 4">DSM 25104</strain>
    </source>
</reference>
<gene>
    <name evidence="3" type="ORF">P7079_07065</name>
</gene>
<dbReference type="Pfam" id="PF04264">
    <property type="entry name" value="YceI"/>
    <property type="match status" value="1"/>
</dbReference>
<evidence type="ECO:0000313" key="4">
    <source>
        <dbReference type="Proteomes" id="UP001215216"/>
    </source>
</evidence>
<dbReference type="PANTHER" id="PTHR34406:SF1">
    <property type="entry name" value="PROTEIN YCEI"/>
    <property type="match status" value="1"/>
</dbReference>
<comment type="similarity">
    <text evidence="1">Belongs to the UPF0312 family.</text>
</comment>
<dbReference type="SMART" id="SM00867">
    <property type="entry name" value="YceI"/>
    <property type="match status" value="1"/>
</dbReference>
<dbReference type="RefSeq" id="WP_278012573.1">
    <property type="nucleotide sequence ID" value="NZ_CP121208.1"/>
</dbReference>
<evidence type="ECO:0000313" key="3">
    <source>
        <dbReference type="EMBL" id="WFM83148.1"/>
    </source>
</evidence>
<dbReference type="Proteomes" id="UP001215216">
    <property type="component" value="Chromosome"/>
</dbReference>
<name>A0ABY8FXD9_9ACTO</name>
<dbReference type="SUPFAM" id="SSF101874">
    <property type="entry name" value="YceI-like"/>
    <property type="match status" value="1"/>
</dbReference>
<proteinExistence type="inferred from homology"/>
<dbReference type="PANTHER" id="PTHR34406">
    <property type="entry name" value="PROTEIN YCEI"/>
    <property type="match status" value="1"/>
</dbReference>
<protein>
    <submittedName>
        <fullName evidence="3">YceI family protein</fullName>
    </submittedName>
</protein>
<accession>A0ABY8FXD9</accession>
<keyword evidence="4" id="KW-1185">Reference proteome</keyword>
<dbReference type="EMBL" id="CP121208">
    <property type="protein sequence ID" value="WFM83148.1"/>
    <property type="molecule type" value="Genomic_DNA"/>
</dbReference>
<feature type="domain" description="Lipid/polyisoprenoid-binding YceI-like" evidence="2">
    <location>
        <begin position="10"/>
        <end position="178"/>
    </location>
</feature>
<sequence length="180" mass="19441">MADFTELNGTWTIDGAHSRLGFTARHAMISKVRGEFSDKEGAITIDGTNPNNSSVKVVAQTASFTTENETRDKHVRSGDFLGVDKYPEMSFESTKVEVGEGTVTVTGNLTIKATTKEVNVTLDWAGPVKDPMGSERIGFEGSFEINRQDYGVSFSAPMETGGILVADKITVNLDIEAVRA</sequence>
<evidence type="ECO:0000256" key="1">
    <source>
        <dbReference type="ARBA" id="ARBA00008812"/>
    </source>
</evidence>
<dbReference type="Gene3D" id="2.40.128.110">
    <property type="entry name" value="Lipid/polyisoprenoid-binding, YceI-like"/>
    <property type="match status" value="1"/>
</dbReference>